<dbReference type="InterPro" id="IPR027417">
    <property type="entry name" value="P-loop_NTPase"/>
</dbReference>
<gene>
    <name evidence="11" type="ORF">GIB67_035021</name>
</gene>
<dbReference type="Pfam" id="PF23362">
    <property type="entry name" value="DHX37_C"/>
    <property type="match status" value="1"/>
</dbReference>
<dbReference type="PROSITE" id="PS00690">
    <property type="entry name" value="DEAH_ATP_HELICASE"/>
    <property type="match status" value="1"/>
</dbReference>
<dbReference type="Gene3D" id="1.20.120.1080">
    <property type="match status" value="1"/>
</dbReference>
<dbReference type="Pfam" id="PF00270">
    <property type="entry name" value="DEAD"/>
    <property type="match status" value="1"/>
</dbReference>
<dbReference type="EMBL" id="JACGCM010002693">
    <property type="protein sequence ID" value="KAF6136462.1"/>
    <property type="molecule type" value="Genomic_DNA"/>
</dbReference>
<feature type="region of interest" description="Disordered" evidence="8">
    <location>
        <begin position="102"/>
        <end position="139"/>
    </location>
</feature>
<feature type="region of interest" description="Disordered" evidence="8">
    <location>
        <begin position="600"/>
        <end position="623"/>
    </location>
</feature>
<keyword evidence="3" id="KW-0547">Nucleotide-binding</keyword>
<keyword evidence="12" id="KW-1185">Reference proteome</keyword>
<dbReference type="SMART" id="SM00487">
    <property type="entry name" value="DEXDc"/>
    <property type="match status" value="1"/>
</dbReference>
<dbReference type="InterPro" id="IPR014001">
    <property type="entry name" value="Helicase_ATP-bd"/>
</dbReference>
<sequence length="1327" mass="149719">MKERKHTPKNQGTAIRKPCLNNSDEKKFLKSKEVKAKKAQLFESIRTLEYASNFLHLLLLVEVQISSMKYKIQESSYSLFSSSGSIGQRETWREKRRRAMQFSEKGLKMPQDGHPSKKKRDTSFCQNEPNPRENQANQDFSVDNLLQQIILEREDINNSCGPSDTCPKPTCSTILDTANGVSGTDLPALEFANKNSFTYMQDNNNIPSLIPCSFERSKSTRAQEVVGPNVHCCTSWAFADNAAQRPNPVPIVIHVSRPVEVESKRNDLPIVMMEQEVMEAINESSAVIISGETGCGKTTQVPQFLYEAGYGSSKSGTKSGIIGVTQPRRIAVLATARRVAFELGLHLGKEVGYQIRHDKMIGDNCSIKFMTDGILLREMQNDFILKRYSVIVLDEVHERSLNTDILIGMLSTVIKLRQELYQEQQERILLGKQIVPEHLVYPLKLVLMSATLQVKEFTSAPKLFCVPPPVIEVSAREYPVTICFSKRTETVEYIKQAYKTVMKIHKKLPPGGILVFVTGRREVEGLCRNLREASRNIIKSQKLIDNVVTVSPEANIIDEGIGIKEISEALEVDGDSMKHQNRSFSSNAMDSDFFVEDESYLSSSSGTESEVSYDDKEDDETQEDATNLAAVFGEAGSFDLIIASFDALTKKTVQSNHYEKNSDSVNFSAPVNVKKPERNRPSVGALSVLPLYSMLPETAQFRVFEKVNEGERLVVVATNIAETSVTIPGIKYVVDTGREKVKHYDPSNGTETYGVQWISKASAEQRAGRAGRIGPGHCFRLYTPAVFSEILPDYSVPEISKIPLDGILLLIKSLGIKVVDFSFITPPEITALAEAERCLKFVDALDSCGKITPLGTAMAHYPTSPRHSRMLLSIIQNMKNIYNYTRANLVLGYAIAVAAALITSNSFVMQLEPNYPEKDNSSRNEKSDKFKAHKFCVQQENLSQKDVSRMARLAKEKFNNPRSDALTMAYALQMFERAQNPVKFCQEHTLHFKTMDEMSKLRKQLLKIVFNQSCTLDSKKDFIWSHGNLEDVKQAWSVSADENFLKASLPNKKMHPLNLYEENHLRQAICAGWADRVAKRVRVVSKLSDGDRNVVAVRYQACRVSETVFLSHCSSVSLAPPEFLVYNELLHTKRLYMNGVTSVEPDWLVKYAGSLCTLSAPLTDPKPWYESSSDQVLCKVRPTFGPHLWQLPLHTMLIKDDILRASTFACALLEGHVLPCLKPFQEFMAAHSSSVLRPEAFCQGRVWNLLSKLRMKNIYSRGTLKKAWKANPKELYSEIWDWFRGSFHSLERSRSPFETLWAQMHREVLLKHNELFSNSGKKEKRKR</sequence>
<dbReference type="GO" id="GO:0003724">
    <property type="term" value="F:RNA helicase activity"/>
    <property type="evidence" value="ECO:0007669"/>
    <property type="project" value="UniProtKB-EC"/>
</dbReference>
<organism evidence="11 12">
    <name type="scientific">Kingdonia uniflora</name>
    <dbReference type="NCBI Taxonomy" id="39325"/>
    <lineage>
        <taxon>Eukaryota</taxon>
        <taxon>Viridiplantae</taxon>
        <taxon>Streptophyta</taxon>
        <taxon>Embryophyta</taxon>
        <taxon>Tracheophyta</taxon>
        <taxon>Spermatophyta</taxon>
        <taxon>Magnoliopsida</taxon>
        <taxon>Ranunculales</taxon>
        <taxon>Circaeasteraceae</taxon>
        <taxon>Kingdonia</taxon>
    </lineage>
</organism>
<dbReference type="SUPFAM" id="SSF52540">
    <property type="entry name" value="P-loop containing nucleoside triphosphate hydrolases"/>
    <property type="match status" value="1"/>
</dbReference>
<comment type="catalytic activity">
    <reaction evidence="7">
        <text>ATP + H2O = ADP + phosphate + H(+)</text>
        <dbReference type="Rhea" id="RHEA:13065"/>
        <dbReference type="ChEBI" id="CHEBI:15377"/>
        <dbReference type="ChEBI" id="CHEBI:15378"/>
        <dbReference type="ChEBI" id="CHEBI:30616"/>
        <dbReference type="ChEBI" id="CHEBI:43474"/>
        <dbReference type="ChEBI" id="CHEBI:456216"/>
        <dbReference type="EC" id="3.6.4.13"/>
    </reaction>
</comment>
<keyword evidence="4" id="KW-0378">Hydrolase</keyword>
<dbReference type="PROSITE" id="PS51192">
    <property type="entry name" value="HELICASE_ATP_BIND_1"/>
    <property type="match status" value="1"/>
</dbReference>
<keyword evidence="6" id="KW-0067">ATP-binding</keyword>
<name>A0A7J7L1L8_9MAGN</name>
<evidence type="ECO:0000256" key="7">
    <source>
        <dbReference type="ARBA" id="ARBA00047984"/>
    </source>
</evidence>
<evidence type="ECO:0000256" key="6">
    <source>
        <dbReference type="ARBA" id="ARBA00022840"/>
    </source>
</evidence>
<dbReference type="PANTHER" id="PTHR18934:SF99">
    <property type="entry name" value="ATP-DEPENDENT RNA HELICASE DHX37-RELATED"/>
    <property type="match status" value="1"/>
</dbReference>
<evidence type="ECO:0000313" key="12">
    <source>
        <dbReference type="Proteomes" id="UP000541444"/>
    </source>
</evidence>
<dbReference type="CDD" id="cd18791">
    <property type="entry name" value="SF2_C_RHA"/>
    <property type="match status" value="1"/>
</dbReference>
<dbReference type="InterPro" id="IPR001650">
    <property type="entry name" value="Helicase_C-like"/>
</dbReference>
<evidence type="ECO:0000313" key="11">
    <source>
        <dbReference type="EMBL" id="KAF6136462.1"/>
    </source>
</evidence>
<dbReference type="SMART" id="SM00847">
    <property type="entry name" value="HA2"/>
    <property type="match status" value="1"/>
</dbReference>
<dbReference type="InterPro" id="IPR048333">
    <property type="entry name" value="HA2_WH"/>
</dbReference>
<dbReference type="EC" id="3.6.4.13" evidence="2"/>
<dbReference type="SMART" id="SM00490">
    <property type="entry name" value="HELICc"/>
    <property type="match status" value="1"/>
</dbReference>
<dbReference type="InterPro" id="IPR002464">
    <property type="entry name" value="DNA/RNA_helicase_DEAH_CS"/>
</dbReference>
<dbReference type="Pfam" id="PF07717">
    <property type="entry name" value="OB_NTP_bind"/>
    <property type="match status" value="1"/>
</dbReference>
<dbReference type="InterPro" id="IPR011709">
    <property type="entry name" value="DEAD-box_helicase_OB_fold"/>
</dbReference>
<feature type="compositionally biased region" description="Low complexity" evidence="8">
    <location>
        <begin position="600"/>
        <end position="610"/>
    </location>
</feature>
<dbReference type="Proteomes" id="UP000541444">
    <property type="component" value="Unassembled WGS sequence"/>
</dbReference>
<dbReference type="OrthoDB" id="10253254at2759"/>
<dbReference type="PANTHER" id="PTHR18934">
    <property type="entry name" value="ATP-DEPENDENT RNA HELICASE"/>
    <property type="match status" value="1"/>
</dbReference>
<reference evidence="11 12" key="1">
    <citation type="journal article" date="2020" name="IScience">
        <title>Genome Sequencing of the Endangered Kingdonia uniflora (Circaeasteraceae, Ranunculales) Reveals Potential Mechanisms of Evolutionary Specialization.</title>
        <authorList>
            <person name="Sun Y."/>
            <person name="Deng T."/>
            <person name="Zhang A."/>
            <person name="Moore M.J."/>
            <person name="Landis J.B."/>
            <person name="Lin N."/>
            <person name="Zhang H."/>
            <person name="Zhang X."/>
            <person name="Huang J."/>
            <person name="Zhang X."/>
            <person name="Sun H."/>
            <person name="Wang H."/>
        </authorList>
    </citation>
    <scope>NUCLEOTIDE SEQUENCE [LARGE SCALE GENOMIC DNA]</scope>
    <source>
        <strain evidence="11">TB1705</strain>
        <tissue evidence="11">Leaf</tissue>
    </source>
</reference>
<evidence type="ECO:0000256" key="8">
    <source>
        <dbReference type="SAM" id="MobiDB-lite"/>
    </source>
</evidence>
<dbReference type="CDD" id="cd17982">
    <property type="entry name" value="DEXHc_DHX37"/>
    <property type="match status" value="1"/>
</dbReference>
<dbReference type="InterPro" id="IPR011545">
    <property type="entry name" value="DEAD/DEAH_box_helicase_dom"/>
</dbReference>
<feature type="compositionally biased region" description="Acidic residues" evidence="8">
    <location>
        <begin position="611"/>
        <end position="623"/>
    </location>
</feature>
<dbReference type="InterPro" id="IPR007502">
    <property type="entry name" value="Helicase-assoc_dom"/>
</dbReference>
<dbReference type="Pfam" id="PF00271">
    <property type="entry name" value="Helicase_C"/>
    <property type="match status" value="1"/>
</dbReference>
<evidence type="ECO:0000256" key="5">
    <source>
        <dbReference type="ARBA" id="ARBA00022806"/>
    </source>
</evidence>
<protein>
    <recommendedName>
        <fullName evidence="2">RNA helicase</fullName>
        <ecNumber evidence="2">3.6.4.13</ecNumber>
    </recommendedName>
</protein>
<dbReference type="PROSITE" id="PS51194">
    <property type="entry name" value="HELICASE_CTER"/>
    <property type="match status" value="1"/>
</dbReference>
<comment type="similarity">
    <text evidence="1">Belongs to the DEAD box helicase family. DEAH subfamily.</text>
</comment>
<dbReference type="Pfam" id="PF21010">
    <property type="entry name" value="HA2_C"/>
    <property type="match status" value="1"/>
</dbReference>
<dbReference type="GO" id="GO:0016787">
    <property type="term" value="F:hydrolase activity"/>
    <property type="evidence" value="ECO:0007669"/>
    <property type="project" value="UniProtKB-KW"/>
</dbReference>
<evidence type="ECO:0000256" key="2">
    <source>
        <dbReference type="ARBA" id="ARBA00012552"/>
    </source>
</evidence>
<dbReference type="FunFam" id="3.40.50.300:FF:000637">
    <property type="entry name" value="ATP-dependent RNA helicase DHX37/DHR1"/>
    <property type="match status" value="1"/>
</dbReference>
<dbReference type="GO" id="GO:0005730">
    <property type="term" value="C:nucleolus"/>
    <property type="evidence" value="ECO:0007669"/>
    <property type="project" value="TreeGrafter"/>
</dbReference>
<keyword evidence="5" id="KW-0347">Helicase</keyword>
<evidence type="ECO:0000256" key="3">
    <source>
        <dbReference type="ARBA" id="ARBA00022741"/>
    </source>
</evidence>
<feature type="region of interest" description="Disordered" evidence="8">
    <location>
        <begin position="1"/>
        <end position="20"/>
    </location>
</feature>
<feature type="domain" description="Helicase C-terminal" evidence="10">
    <location>
        <begin position="627"/>
        <end position="815"/>
    </location>
</feature>
<evidence type="ECO:0000256" key="1">
    <source>
        <dbReference type="ARBA" id="ARBA00008792"/>
    </source>
</evidence>
<dbReference type="Gene3D" id="3.40.50.300">
    <property type="entry name" value="P-loop containing nucleotide triphosphate hydrolases"/>
    <property type="match status" value="3"/>
</dbReference>
<dbReference type="GO" id="GO:0000462">
    <property type="term" value="P:maturation of SSU-rRNA from tricistronic rRNA transcript (SSU-rRNA, 5.8S rRNA, LSU-rRNA)"/>
    <property type="evidence" value="ECO:0007669"/>
    <property type="project" value="TreeGrafter"/>
</dbReference>
<proteinExistence type="inferred from homology"/>
<comment type="caution">
    <text evidence="11">The sequence shown here is derived from an EMBL/GenBank/DDBJ whole genome shotgun (WGS) entry which is preliminary data.</text>
</comment>
<feature type="compositionally biased region" description="Polar residues" evidence="8">
    <location>
        <begin position="123"/>
        <end position="139"/>
    </location>
</feature>
<evidence type="ECO:0000259" key="9">
    <source>
        <dbReference type="PROSITE" id="PS51192"/>
    </source>
</evidence>
<dbReference type="InterPro" id="IPR056371">
    <property type="entry name" value="DHX37-like_C"/>
</dbReference>
<dbReference type="GO" id="GO:0003723">
    <property type="term" value="F:RNA binding"/>
    <property type="evidence" value="ECO:0007669"/>
    <property type="project" value="TreeGrafter"/>
</dbReference>
<accession>A0A7J7L1L8</accession>
<evidence type="ECO:0000259" key="10">
    <source>
        <dbReference type="PROSITE" id="PS51194"/>
    </source>
</evidence>
<dbReference type="Pfam" id="PF04408">
    <property type="entry name" value="WHD_HA2"/>
    <property type="match status" value="1"/>
</dbReference>
<dbReference type="GO" id="GO:0005524">
    <property type="term" value="F:ATP binding"/>
    <property type="evidence" value="ECO:0007669"/>
    <property type="project" value="UniProtKB-KW"/>
</dbReference>
<evidence type="ECO:0000256" key="4">
    <source>
        <dbReference type="ARBA" id="ARBA00022801"/>
    </source>
</evidence>
<feature type="domain" description="Helicase ATP-binding" evidence="9">
    <location>
        <begin position="278"/>
        <end position="470"/>
    </location>
</feature>